<gene>
    <name evidence="7" type="ORF">E1956_44695</name>
</gene>
<protein>
    <submittedName>
        <fullName evidence="7">Type II toxin-antitoxin system HipA family toxin</fullName>
    </submittedName>
</protein>
<dbReference type="Proteomes" id="UP000295727">
    <property type="component" value="Plasmid unnamed1"/>
</dbReference>
<comment type="similarity">
    <text evidence="1">Belongs to the HipA Ser/Thr kinase family.</text>
</comment>
<dbReference type="RefSeq" id="WP_134760402.1">
    <property type="nucleotide sequence ID" value="NZ_CP038152.1"/>
</dbReference>
<keyword evidence="8" id="KW-1185">Reference proteome</keyword>
<dbReference type="EMBL" id="CP038152">
    <property type="protein sequence ID" value="QBR04227.1"/>
    <property type="molecule type" value="Genomic_DNA"/>
</dbReference>
<evidence type="ECO:0000259" key="5">
    <source>
        <dbReference type="Pfam" id="PF07804"/>
    </source>
</evidence>
<name>A0A4P7D9W8_9BURK</name>
<dbReference type="PANTHER" id="PTHR37419">
    <property type="entry name" value="SERINE/THREONINE-PROTEIN KINASE TOXIN HIPA"/>
    <property type="match status" value="1"/>
</dbReference>
<dbReference type="InterPro" id="IPR017508">
    <property type="entry name" value="HipA_N1"/>
</dbReference>
<evidence type="ECO:0000256" key="1">
    <source>
        <dbReference type="ARBA" id="ARBA00010164"/>
    </source>
</evidence>
<dbReference type="AlphaFoldDB" id="A0A4P7D9W8"/>
<dbReference type="NCBIfam" id="TIGR03071">
    <property type="entry name" value="couple_hipA"/>
    <property type="match status" value="1"/>
</dbReference>
<evidence type="ECO:0000259" key="6">
    <source>
        <dbReference type="Pfam" id="PF13657"/>
    </source>
</evidence>
<feature type="compositionally biased region" description="Basic and acidic residues" evidence="4">
    <location>
        <begin position="423"/>
        <end position="435"/>
    </location>
</feature>
<evidence type="ECO:0000313" key="8">
    <source>
        <dbReference type="Proteomes" id="UP000295727"/>
    </source>
</evidence>
<dbReference type="Pfam" id="PF13657">
    <property type="entry name" value="Couple_hipA"/>
    <property type="match status" value="1"/>
</dbReference>
<feature type="domain" description="HipA-like C-terminal" evidence="5">
    <location>
        <begin position="139"/>
        <end position="367"/>
    </location>
</feature>
<reference evidence="7 8" key="1">
    <citation type="submission" date="2019-03" db="EMBL/GenBank/DDBJ databases">
        <title>Paraburkholderia sp. 7MH5, isolated from subtropical forest soil.</title>
        <authorList>
            <person name="Gao Z.-H."/>
            <person name="Qiu L.-H."/>
        </authorList>
    </citation>
    <scope>NUCLEOTIDE SEQUENCE [LARGE SCALE GENOMIC DNA]</scope>
    <source>
        <strain evidence="7 8">7MH5</strain>
        <plasmid evidence="7 8">unnamed1</plasmid>
    </source>
</reference>
<keyword evidence="3" id="KW-0418">Kinase</keyword>
<dbReference type="OrthoDB" id="9805913at2"/>
<dbReference type="InterPro" id="IPR052028">
    <property type="entry name" value="HipA_Ser/Thr_kinase"/>
</dbReference>
<organism evidence="7 8">
    <name type="scientific">Paraburkholderia pallida</name>
    <dbReference type="NCBI Taxonomy" id="2547399"/>
    <lineage>
        <taxon>Bacteria</taxon>
        <taxon>Pseudomonadati</taxon>
        <taxon>Pseudomonadota</taxon>
        <taxon>Betaproteobacteria</taxon>
        <taxon>Burkholderiales</taxon>
        <taxon>Burkholderiaceae</taxon>
        <taxon>Paraburkholderia</taxon>
    </lineage>
</organism>
<keyword evidence="2" id="KW-0808">Transferase</keyword>
<feature type="region of interest" description="Disordered" evidence="4">
    <location>
        <begin position="418"/>
        <end position="446"/>
    </location>
</feature>
<evidence type="ECO:0000256" key="2">
    <source>
        <dbReference type="ARBA" id="ARBA00022679"/>
    </source>
</evidence>
<accession>A0A4P7D9W8</accession>
<proteinExistence type="inferred from homology"/>
<dbReference type="Pfam" id="PF07804">
    <property type="entry name" value="HipA_C"/>
    <property type="match status" value="1"/>
</dbReference>
<dbReference type="GO" id="GO:0005829">
    <property type="term" value="C:cytosol"/>
    <property type="evidence" value="ECO:0007669"/>
    <property type="project" value="TreeGrafter"/>
</dbReference>
<sequence>MRLHVYVKGKPVAQLYRHQDNYALRYSTDASPEDFVSLTMPVREEPWVWPRDLHPFFRQNLPEGFLLEVIREEFGPLLDGTDLSLLAVIGGAGIGRVTVAPEGGQPGGELDPLDLNTLLHQDVSTQHFAELVRYYARAAISGAVPKFLAPEVSSAQTPVGKQTLRTSRHIIKGSDEQTPYLGFNEHYTMRVLARLDVARVAKTTMSDDGRVLVVDRFDVDENGMPAYGVEDACSLLGLPPHEKYRPSTEQVLNATKPYISSANWRQQAEHCGWLILTNYVVRNADCHSKNVALLYSNIDDVVYTPVYDIVTTQAYPRFASNPPGLSVDGRKTWAPGKTLERFFNTRLGIPPRRYREMVEALCNSAVSTGKEVVEAAKNEPRWHWIAKQMLHAWNEGMATVRSAKPQAELKGLTPILEAAGFSDSDKPESTRDVIGRSELLAPARKS</sequence>
<evidence type="ECO:0000313" key="7">
    <source>
        <dbReference type="EMBL" id="QBR04227.1"/>
    </source>
</evidence>
<dbReference type="GO" id="GO:0004674">
    <property type="term" value="F:protein serine/threonine kinase activity"/>
    <property type="evidence" value="ECO:0007669"/>
    <property type="project" value="TreeGrafter"/>
</dbReference>
<feature type="domain" description="HipA N-terminal subdomain 1" evidence="6">
    <location>
        <begin position="3"/>
        <end position="99"/>
    </location>
</feature>
<dbReference type="PANTHER" id="PTHR37419:SF1">
    <property type="entry name" value="SERINE_THREONINE-PROTEIN KINASE TOXIN HIPA"/>
    <property type="match status" value="1"/>
</dbReference>
<geneLocation type="plasmid" evidence="7 8">
    <name>unnamed1</name>
</geneLocation>
<dbReference type="KEGG" id="ppai:E1956_44695"/>
<keyword evidence="7" id="KW-0614">Plasmid</keyword>
<evidence type="ECO:0000256" key="3">
    <source>
        <dbReference type="ARBA" id="ARBA00022777"/>
    </source>
</evidence>
<dbReference type="InterPro" id="IPR012893">
    <property type="entry name" value="HipA-like_C"/>
</dbReference>
<evidence type="ECO:0000256" key="4">
    <source>
        <dbReference type="SAM" id="MobiDB-lite"/>
    </source>
</evidence>